<dbReference type="PRINTS" id="PR00813">
    <property type="entry name" value="BCTERIALGSPG"/>
</dbReference>
<evidence type="ECO:0000313" key="4">
    <source>
        <dbReference type="Proteomes" id="UP000031327"/>
    </source>
</evidence>
<reference evidence="3 4" key="1">
    <citation type="submission" date="2014-12" db="EMBL/GenBank/DDBJ databases">
        <title>Draft Genome Sequence of Pseudoalteromonas luteoviolacea HI1.</title>
        <authorList>
            <person name="Asahina A.Y."/>
            <person name="Hadfield M.G."/>
        </authorList>
    </citation>
    <scope>NUCLEOTIDE SEQUENCE [LARGE SCALE GENOMIC DNA]</scope>
    <source>
        <strain evidence="3 4">HI1</strain>
    </source>
</reference>
<evidence type="ECO:0000256" key="1">
    <source>
        <dbReference type="ARBA" id="ARBA00022481"/>
    </source>
</evidence>
<dbReference type="GO" id="GO:0015627">
    <property type="term" value="C:type II protein secretion system complex"/>
    <property type="evidence" value="ECO:0007669"/>
    <property type="project" value="InterPro"/>
</dbReference>
<keyword evidence="2" id="KW-0472">Membrane</keyword>
<accession>A0A0C1MU83</accession>
<dbReference type="GO" id="GO:0043683">
    <property type="term" value="P:type IV pilus assembly"/>
    <property type="evidence" value="ECO:0007669"/>
    <property type="project" value="InterPro"/>
</dbReference>
<name>A0A0C1MU83_9GAMM</name>
<proteinExistence type="predicted"/>
<dbReference type="Pfam" id="PF07963">
    <property type="entry name" value="N_methyl"/>
    <property type="match status" value="1"/>
</dbReference>
<dbReference type="Gene3D" id="3.30.700.10">
    <property type="entry name" value="Glycoprotein, Type 4 Pilin"/>
    <property type="match status" value="1"/>
</dbReference>
<keyword evidence="1" id="KW-0488">Methylation</keyword>
<dbReference type="SUPFAM" id="SSF54523">
    <property type="entry name" value="Pili subunits"/>
    <property type="match status" value="1"/>
</dbReference>
<feature type="transmembrane region" description="Helical" evidence="2">
    <location>
        <begin position="12"/>
        <end position="32"/>
    </location>
</feature>
<dbReference type="NCBIfam" id="TIGR02532">
    <property type="entry name" value="IV_pilin_GFxxxE"/>
    <property type="match status" value="1"/>
</dbReference>
<evidence type="ECO:0000313" key="3">
    <source>
        <dbReference type="EMBL" id="KID58368.1"/>
    </source>
</evidence>
<keyword evidence="2" id="KW-1133">Transmembrane helix</keyword>
<sequence>MMKNRIRSVAGFSLIELVIVVAIVGVLASLAYPNYSSYIKRGARADAMTILLDAANKQEQYFVDNREYASNLSDIGVPSTSENGYFNITVALSNGGYTLTATAANGPVKGDLECTSLSVNNLGIKTVTGTATADHCWER</sequence>
<dbReference type="EMBL" id="JWIC01000004">
    <property type="protein sequence ID" value="KID58368.1"/>
    <property type="molecule type" value="Genomic_DNA"/>
</dbReference>
<organism evidence="3 4">
    <name type="scientific">Pseudoalteromonas luteoviolacea</name>
    <dbReference type="NCBI Taxonomy" id="43657"/>
    <lineage>
        <taxon>Bacteria</taxon>
        <taxon>Pseudomonadati</taxon>
        <taxon>Pseudomonadota</taxon>
        <taxon>Gammaproteobacteria</taxon>
        <taxon>Alteromonadales</taxon>
        <taxon>Pseudoalteromonadaceae</taxon>
        <taxon>Pseudoalteromonas</taxon>
    </lineage>
</organism>
<protein>
    <submittedName>
        <fullName evidence="3">Fimbrial protein</fullName>
    </submittedName>
</protein>
<dbReference type="GO" id="GO:0015628">
    <property type="term" value="P:protein secretion by the type II secretion system"/>
    <property type="evidence" value="ECO:0007669"/>
    <property type="project" value="InterPro"/>
</dbReference>
<dbReference type="InterPro" id="IPR031982">
    <property type="entry name" value="PilE-like"/>
</dbReference>
<gene>
    <name evidence="3" type="ORF">JF50_06785</name>
</gene>
<dbReference type="InterPro" id="IPR000983">
    <property type="entry name" value="Bac_GSPG_pilin"/>
</dbReference>
<keyword evidence="2" id="KW-0812">Transmembrane</keyword>
<dbReference type="Pfam" id="PF16732">
    <property type="entry name" value="ComP_DUS"/>
    <property type="match status" value="1"/>
</dbReference>
<evidence type="ECO:0000256" key="2">
    <source>
        <dbReference type="SAM" id="Phobius"/>
    </source>
</evidence>
<dbReference type="AlphaFoldDB" id="A0A0C1MU83"/>
<dbReference type="Proteomes" id="UP000031327">
    <property type="component" value="Unassembled WGS sequence"/>
</dbReference>
<dbReference type="InterPro" id="IPR012902">
    <property type="entry name" value="N_methyl_site"/>
</dbReference>
<dbReference type="PROSITE" id="PS00409">
    <property type="entry name" value="PROKAR_NTER_METHYL"/>
    <property type="match status" value="1"/>
</dbReference>
<dbReference type="RefSeq" id="WP_039608660.1">
    <property type="nucleotide sequence ID" value="NZ_JWIC01000004.1"/>
</dbReference>
<comment type="caution">
    <text evidence="3">The sequence shown here is derived from an EMBL/GenBank/DDBJ whole genome shotgun (WGS) entry which is preliminary data.</text>
</comment>
<dbReference type="InterPro" id="IPR045584">
    <property type="entry name" value="Pilin-like"/>
</dbReference>